<accession>A0A1Y1WWL9</accession>
<dbReference type="InterPro" id="IPR017853">
    <property type="entry name" value="GH"/>
</dbReference>
<evidence type="ECO:0000256" key="4">
    <source>
        <dbReference type="RuleBase" id="RU003690"/>
    </source>
</evidence>
<reference evidence="5 6" key="2">
    <citation type="submission" date="2016-08" db="EMBL/GenBank/DDBJ databases">
        <title>Pervasive Adenine N6-methylation of Active Genes in Fungi.</title>
        <authorList>
            <consortium name="DOE Joint Genome Institute"/>
            <person name="Mondo S.J."/>
            <person name="Dannebaum R.O."/>
            <person name="Kuo R.C."/>
            <person name="Labutti K."/>
            <person name="Haridas S."/>
            <person name="Kuo A."/>
            <person name="Salamov A."/>
            <person name="Ahrendt S.R."/>
            <person name="Lipzen A."/>
            <person name="Sullivan W."/>
            <person name="Andreopoulos W.B."/>
            <person name="Clum A."/>
            <person name="Lindquist E."/>
            <person name="Daum C."/>
            <person name="Ramamoorthy G.K."/>
            <person name="Gryganskyi A."/>
            <person name="Culley D."/>
            <person name="Magnuson J.K."/>
            <person name="James T.Y."/>
            <person name="O'Malley M.A."/>
            <person name="Stajich J.E."/>
            <person name="Spatafora J.W."/>
            <person name="Visel A."/>
            <person name="Grigoriev I.V."/>
        </authorList>
    </citation>
    <scope>NUCLEOTIDE SEQUENCE [LARGE SCALE GENOMIC DNA]</scope>
    <source>
        <strain evidence="5 6">S4</strain>
    </source>
</reference>
<evidence type="ECO:0000313" key="5">
    <source>
        <dbReference type="EMBL" id="ORX77903.1"/>
    </source>
</evidence>
<dbReference type="OrthoDB" id="65569at2759"/>
<evidence type="ECO:0008006" key="7">
    <source>
        <dbReference type="Google" id="ProtNLM"/>
    </source>
</evidence>
<protein>
    <recommendedName>
        <fullName evidence="7">Glycoside hydrolase</fullName>
    </recommendedName>
</protein>
<gene>
    <name evidence="5" type="ORF">BCR32DRAFT_55443</name>
</gene>
<evidence type="ECO:0000256" key="2">
    <source>
        <dbReference type="ARBA" id="ARBA00022801"/>
    </source>
</evidence>
<evidence type="ECO:0000256" key="1">
    <source>
        <dbReference type="ARBA" id="ARBA00010838"/>
    </source>
</evidence>
<comment type="caution">
    <text evidence="5">The sequence shown here is derived from an EMBL/GenBank/DDBJ whole genome shotgun (WGS) entry which is preliminary data.</text>
</comment>
<sequence>MAWSLVDNYEWENGYETRFGMTYIDFYNDPELTRVPKDSLTFLGEWAQANIQDF</sequence>
<proteinExistence type="inferred from homology"/>
<dbReference type="STRING" id="1754192.A0A1Y1WWL9"/>
<evidence type="ECO:0000256" key="3">
    <source>
        <dbReference type="ARBA" id="ARBA00023295"/>
    </source>
</evidence>
<keyword evidence="3" id="KW-0326">Glycosidase</keyword>
<dbReference type="Gene3D" id="3.20.20.80">
    <property type="entry name" value="Glycosidases"/>
    <property type="match status" value="1"/>
</dbReference>
<dbReference type="GO" id="GO:0008422">
    <property type="term" value="F:beta-glucosidase activity"/>
    <property type="evidence" value="ECO:0007669"/>
    <property type="project" value="TreeGrafter"/>
</dbReference>
<dbReference type="PANTHER" id="PTHR10353">
    <property type="entry name" value="GLYCOSYL HYDROLASE"/>
    <property type="match status" value="1"/>
</dbReference>
<dbReference type="Proteomes" id="UP000193944">
    <property type="component" value="Unassembled WGS sequence"/>
</dbReference>
<evidence type="ECO:0000313" key="6">
    <source>
        <dbReference type="Proteomes" id="UP000193944"/>
    </source>
</evidence>
<dbReference type="InterPro" id="IPR001360">
    <property type="entry name" value="Glyco_hydro_1"/>
</dbReference>
<dbReference type="GO" id="GO:0005975">
    <property type="term" value="P:carbohydrate metabolic process"/>
    <property type="evidence" value="ECO:0007669"/>
    <property type="project" value="InterPro"/>
</dbReference>
<organism evidence="5 6">
    <name type="scientific">Anaeromyces robustus</name>
    <dbReference type="NCBI Taxonomy" id="1754192"/>
    <lineage>
        <taxon>Eukaryota</taxon>
        <taxon>Fungi</taxon>
        <taxon>Fungi incertae sedis</taxon>
        <taxon>Chytridiomycota</taxon>
        <taxon>Chytridiomycota incertae sedis</taxon>
        <taxon>Neocallimastigomycetes</taxon>
        <taxon>Neocallimastigales</taxon>
        <taxon>Neocallimastigaceae</taxon>
        <taxon>Anaeromyces</taxon>
    </lineage>
</organism>
<dbReference type="Pfam" id="PF00232">
    <property type="entry name" value="Glyco_hydro_1"/>
    <property type="match status" value="1"/>
</dbReference>
<keyword evidence="2" id="KW-0378">Hydrolase</keyword>
<dbReference type="PANTHER" id="PTHR10353:SF36">
    <property type="entry name" value="LP05116P"/>
    <property type="match status" value="1"/>
</dbReference>
<comment type="similarity">
    <text evidence="1 4">Belongs to the glycosyl hydrolase 1 family.</text>
</comment>
<dbReference type="AlphaFoldDB" id="A0A1Y1WWL9"/>
<name>A0A1Y1WWL9_9FUNG</name>
<dbReference type="EMBL" id="MCFG01000230">
    <property type="protein sequence ID" value="ORX77903.1"/>
    <property type="molecule type" value="Genomic_DNA"/>
</dbReference>
<dbReference type="SUPFAM" id="SSF51445">
    <property type="entry name" value="(Trans)glycosidases"/>
    <property type="match status" value="1"/>
</dbReference>
<reference evidence="5 6" key="1">
    <citation type="submission" date="2016-08" db="EMBL/GenBank/DDBJ databases">
        <title>A Parts List for Fungal Cellulosomes Revealed by Comparative Genomics.</title>
        <authorList>
            <consortium name="DOE Joint Genome Institute"/>
            <person name="Haitjema C.H."/>
            <person name="Gilmore S.P."/>
            <person name="Henske J.K."/>
            <person name="Solomon K.V."/>
            <person name="De Groot R."/>
            <person name="Kuo A."/>
            <person name="Mondo S.J."/>
            <person name="Salamov A.A."/>
            <person name="Labutti K."/>
            <person name="Zhao Z."/>
            <person name="Chiniquy J."/>
            <person name="Barry K."/>
            <person name="Brewer H.M."/>
            <person name="Purvine S.O."/>
            <person name="Wright A.T."/>
            <person name="Boxma B."/>
            <person name="Van Alen T."/>
            <person name="Hackstein J.H."/>
            <person name="Baker S.E."/>
            <person name="Grigoriev I.V."/>
            <person name="O'Malley M.A."/>
        </authorList>
    </citation>
    <scope>NUCLEOTIDE SEQUENCE [LARGE SCALE GENOMIC DNA]</scope>
    <source>
        <strain evidence="5 6">S4</strain>
    </source>
</reference>
<keyword evidence="6" id="KW-1185">Reference proteome</keyword>